<proteinExistence type="predicted"/>
<gene>
    <name evidence="1" type="ORF">DFR68_111233</name>
</gene>
<name>A0A370GV71_9NOCA</name>
<organism evidence="1 2">
    <name type="scientific">Nocardia mexicana</name>
    <dbReference type="NCBI Taxonomy" id="279262"/>
    <lineage>
        <taxon>Bacteria</taxon>
        <taxon>Bacillati</taxon>
        <taxon>Actinomycetota</taxon>
        <taxon>Actinomycetes</taxon>
        <taxon>Mycobacteriales</taxon>
        <taxon>Nocardiaceae</taxon>
        <taxon>Nocardia</taxon>
    </lineage>
</organism>
<reference evidence="1 2" key="1">
    <citation type="submission" date="2018-07" db="EMBL/GenBank/DDBJ databases">
        <title>Genomic Encyclopedia of Type Strains, Phase IV (KMG-IV): sequencing the most valuable type-strain genomes for metagenomic binning, comparative biology and taxonomic classification.</title>
        <authorList>
            <person name="Goeker M."/>
        </authorList>
    </citation>
    <scope>NUCLEOTIDE SEQUENCE [LARGE SCALE GENOMIC DNA]</scope>
    <source>
        <strain evidence="1 2">DSM 44952</strain>
    </source>
</reference>
<dbReference type="AlphaFoldDB" id="A0A370GV71"/>
<protein>
    <submittedName>
        <fullName evidence="1">Uncharacterized protein</fullName>
    </submittedName>
</protein>
<evidence type="ECO:0000313" key="2">
    <source>
        <dbReference type="Proteomes" id="UP000255355"/>
    </source>
</evidence>
<keyword evidence="2" id="KW-1185">Reference proteome</keyword>
<sequence>MAWEDLWRRMDDWVDGVLEALAHPNWYVRVRGSEEQVATVWIRDSIWAGPFGPCHTCADIVPGPEPGGPQAMTA</sequence>
<dbReference type="EMBL" id="QQAZ01000011">
    <property type="protein sequence ID" value="RDI46474.1"/>
    <property type="molecule type" value="Genomic_DNA"/>
</dbReference>
<dbReference type="RefSeq" id="WP_147289079.1">
    <property type="nucleotide sequence ID" value="NZ_QQAZ01000011.1"/>
</dbReference>
<evidence type="ECO:0000313" key="1">
    <source>
        <dbReference type="EMBL" id="RDI46474.1"/>
    </source>
</evidence>
<dbReference type="Proteomes" id="UP000255355">
    <property type="component" value="Unassembled WGS sequence"/>
</dbReference>
<comment type="caution">
    <text evidence="1">The sequence shown here is derived from an EMBL/GenBank/DDBJ whole genome shotgun (WGS) entry which is preliminary data.</text>
</comment>
<dbReference type="STRING" id="1210089.GCA_001613165_03021"/>
<accession>A0A370GV71</accession>